<sequence>MKQIEEGLREFDVKVEEAVKSISGEGTKIKAMVDKCVAQMIAAVMDQSKIEWDKSTKLLADTKMDLKEGCDLDKKIYELNKTRNDGKLLKSLQKLTDDIAKLTIESLPVFPCIQYTAKPASDKKIQQLFGIIKISAYRPDVKPKEHGKYLYRCSRCRADINKLDPNSPFICVSCNENDLYDPNSESATPNILCPDQDDQILHNQLSATAPSIQPSKTPRQSSQQPTTSVCELSKDTPLTKPKSSSRSKANKSVENRTKTIELEK</sequence>
<dbReference type="EMBL" id="CAJPWZ010000492">
    <property type="protein sequence ID" value="CAG2194719.1"/>
    <property type="molecule type" value="Genomic_DNA"/>
</dbReference>
<comment type="caution">
    <text evidence="2">The sequence shown here is derived from an EMBL/GenBank/DDBJ whole genome shotgun (WGS) entry which is preliminary data.</text>
</comment>
<evidence type="ECO:0000256" key="1">
    <source>
        <dbReference type="SAM" id="MobiDB-lite"/>
    </source>
</evidence>
<proteinExistence type="predicted"/>
<feature type="region of interest" description="Disordered" evidence="1">
    <location>
        <begin position="208"/>
        <end position="264"/>
    </location>
</feature>
<organism evidence="2 3">
    <name type="scientific">Mytilus edulis</name>
    <name type="common">Blue mussel</name>
    <dbReference type="NCBI Taxonomy" id="6550"/>
    <lineage>
        <taxon>Eukaryota</taxon>
        <taxon>Metazoa</taxon>
        <taxon>Spiralia</taxon>
        <taxon>Lophotrochozoa</taxon>
        <taxon>Mollusca</taxon>
        <taxon>Bivalvia</taxon>
        <taxon>Autobranchia</taxon>
        <taxon>Pteriomorphia</taxon>
        <taxon>Mytilida</taxon>
        <taxon>Mytiloidea</taxon>
        <taxon>Mytilidae</taxon>
        <taxon>Mytilinae</taxon>
        <taxon>Mytilus</taxon>
    </lineage>
</organism>
<gene>
    <name evidence="2" type="ORF">MEDL_9722</name>
</gene>
<feature type="compositionally biased region" description="Basic and acidic residues" evidence="1">
    <location>
        <begin position="251"/>
        <end position="264"/>
    </location>
</feature>
<reference evidence="2" key="1">
    <citation type="submission" date="2021-03" db="EMBL/GenBank/DDBJ databases">
        <authorList>
            <person name="Bekaert M."/>
        </authorList>
    </citation>
    <scope>NUCLEOTIDE SEQUENCE</scope>
</reference>
<accession>A0A8S3QJX1</accession>
<evidence type="ECO:0000313" key="3">
    <source>
        <dbReference type="Proteomes" id="UP000683360"/>
    </source>
</evidence>
<name>A0A8S3QJX1_MYTED</name>
<protein>
    <submittedName>
        <fullName evidence="2">Uncharacterized protein</fullName>
    </submittedName>
</protein>
<evidence type="ECO:0000313" key="2">
    <source>
        <dbReference type="EMBL" id="CAG2194719.1"/>
    </source>
</evidence>
<feature type="compositionally biased region" description="Polar residues" evidence="1">
    <location>
        <begin position="208"/>
        <end position="230"/>
    </location>
</feature>
<keyword evidence="3" id="KW-1185">Reference proteome</keyword>
<dbReference type="Proteomes" id="UP000683360">
    <property type="component" value="Unassembled WGS sequence"/>
</dbReference>
<dbReference type="AlphaFoldDB" id="A0A8S3QJX1"/>